<protein>
    <submittedName>
        <fullName evidence="1">Uncharacterized protein</fullName>
    </submittedName>
</protein>
<dbReference type="eggNOG" id="ENOG50300M8">
    <property type="taxonomic scope" value="Bacteria"/>
</dbReference>
<dbReference type="HOGENOM" id="CLU_2217418_0_0_5"/>
<evidence type="ECO:0000313" key="2">
    <source>
        <dbReference type="Proteomes" id="UP000028186"/>
    </source>
</evidence>
<geneLocation type="plasmid" evidence="2">
    <name>II</name>
</geneLocation>
<dbReference type="AlphaFoldDB" id="A0A068THC9"/>
<dbReference type="PATRIC" id="fig|1028801.3.peg.5617"/>
<gene>
    <name evidence="1" type="ORF">RG1141_PA10150</name>
</gene>
<accession>A0A068THC9</accession>
<reference evidence="2" key="1">
    <citation type="journal article" date="2014" name="BMC Genomics">
        <title>Genome sequencing of two Neorhizobium galegae strains reveals a noeT gene responsible for the unusual acetylation of the nodulation factors.</title>
        <authorList>
            <person name="Osterman J."/>
            <person name="Marsh J."/>
            <person name="Laine P.K."/>
            <person name="Zeng Z."/>
            <person name="Alatalo E."/>
            <person name="Sullivan J.T."/>
            <person name="Young J.P."/>
            <person name="Thomas-Oates J."/>
            <person name="Paulin L."/>
            <person name="Lindstrom K."/>
        </authorList>
    </citation>
    <scope>NUCLEOTIDE SEQUENCE [LARGE SCALE GENOMIC DNA]</scope>
    <source>
        <strain evidence="2">HAMBI 1141</strain>
        <plasmid evidence="2">II</plasmid>
    </source>
</reference>
<name>A0A068THC9_NEOGA</name>
<dbReference type="Proteomes" id="UP000028186">
    <property type="component" value="Plasmid pHAMBI1141a"/>
</dbReference>
<dbReference type="KEGG" id="ngl:RG1141_PA10150"/>
<proteinExistence type="predicted"/>
<evidence type="ECO:0000313" key="1">
    <source>
        <dbReference type="EMBL" id="CDN57847.1"/>
    </source>
</evidence>
<dbReference type="EMBL" id="HG938356">
    <property type="protein sequence ID" value="CDN57847.1"/>
    <property type="molecule type" value="Genomic_DNA"/>
</dbReference>
<sequence>MIVIGNKNLVSSDTRDAWERAGIELQGPVLPPAFEMRLVHAAHGVLIDATEDADLMFRISEQLEAASVPFLFVVTEQQGPECKGSYVLGPEPKHIKEIVEELLQQYDSGVRH</sequence>
<keyword evidence="1" id="KW-0614">Plasmid</keyword>
<organism evidence="1 2">
    <name type="scientific">Neorhizobium galegae bv. officinalis bv. officinalis str. HAMBI 1141</name>
    <dbReference type="NCBI Taxonomy" id="1028801"/>
    <lineage>
        <taxon>Bacteria</taxon>
        <taxon>Pseudomonadati</taxon>
        <taxon>Pseudomonadota</taxon>
        <taxon>Alphaproteobacteria</taxon>
        <taxon>Hyphomicrobiales</taxon>
        <taxon>Rhizobiaceae</taxon>
        <taxon>Rhizobium/Agrobacterium group</taxon>
        <taxon>Neorhizobium</taxon>
    </lineage>
</organism>